<dbReference type="InterPro" id="IPR015421">
    <property type="entry name" value="PyrdxlP-dep_Trfase_major"/>
</dbReference>
<dbReference type="Gene3D" id="3.40.640.10">
    <property type="entry name" value="Type I PLP-dependent aspartate aminotransferase-like (Major domain)"/>
    <property type="match status" value="1"/>
</dbReference>
<dbReference type="RefSeq" id="WP_126703887.1">
    <property type="nucleotide sequence ID" value="NZ_CP034593.1"/>
</dbReference>
<dbReference type="OrthoDB" id="9808002at2"/>
<gene>
    <name evidence="10" type="ORF">EJ997_06795</name>
</gene>
<keyword evidence="3" id="KW-0808">Transferase</keyword>
<feature type="domain" description="Aminotransferase class V" evidence="9">
    <location>
        <begin position="2"/>
        <end position="353"/>
    </location>
</feature>
<comment type="similarity">
    <text evidence="2">Belongs to the class-V pyridoxal-phosphate-dependent aminotransferase family. NifS/IscS subfamily.</text>
</comment>
<evidence type="ECO:0000313" key="10">
    <source>
        <dbReference type="EMBL" id="AZQ77082.1"/>
    </source>
</evidence>
<keyword evidence="6" id="KW-0408">Iron</keyword>
<dbReference type="InterPro" id="IPR015422">
    <property type="entry name" value="PyrdxlP-dep_Trfase_small"/>
</dbReference>
<reference evidence="10 11" key="1">
    <citation type="submission" date="2018-12" db="EMBL/GenBank/DDBJ databases">
        <title>Complete genome sequence of Flaviflexus sp. H23T48.</title>
        <authorList>
            <person name="Bae J.-W."/>
            <person name="Lee J.-Y."/>
        </authorList>
    </citation>
    <scope>NUCLEOTIDE SEQUENCE [LARGE SCALE GENOMIC DNA]</scope>
    <source>
        <strain evidence="10 11">H23T48</strain>
    </source>
</reference>
<dbReference type="Proteomes" id="UP000280344">
    <property type="component" value="Chromosome"/>
</dbReference>
<dbReference type="InterPro" id="IPR016454">
    <property type="entry name" value="Cysteine_dSase"/>
</dbReference>
<dbReference type="PANTHER" id="PTHR11601">
    <property type="entry name" value="CYSTEINE DESULFURYLASE FAMILY MEMBER"/>
    <property type="match status" value="1"/>
</dbReference>
<sequence length="370" mass="37435">MVYLDYAATAPLSEVAKTAWLEASAVIGNASAIHGAGRGARSVLEDAREQIADLLGVDAAEVIFTAGGTEADNLAVAGPATRGKVLTSAIEHPAIREAAEIAVKAGSSHEEIPVLPSGQVDLGALAEMLDGSVSLVSVMAANNETGIVQPLAEIKELVEKHAPGTRLHTDAVQAVGSIDIPAGYAVSLSGHKLGAPVGIGALIAARDYPLIPLEGGGGQERKVRSGTHNVAGAAALAAALKQAIQTRAERAAILTEFGARITAVAEESGGNRSGGDVPRLPHIVHVVFPGTDPEALLLGLDMAGIACSTGSACSAGVYRPSAVLAAMGCDDDAYTALRFSMGEGTTSNDIDRLVAALPGAIEMARKAVRA</sequence>
<dbReference type="InterPro" id="IPR000192">
    <property type="entry name" value="Aminotrans_V_dom"/>
</dbReference>
<dbReference type="GO" id="GO:0031071">
    <property type="term" value="F:cysteine desulfurase activity"/>
    <property type="evidence" value="ECO:0007669"/>
    <property type="project" value="UniProtKB-EC"/>
</dbReference>
<evidence type="ECO:0000256" key="6">
    <source>
        <dbReference type="ARBA" id="ARBA00023004"/>
    </source>
</evidence>
<evidence type="ECO:0000256" key="7">
    <source>
        <dbReference type="ARBA" id="ARBA00023014"/>
    </source>
</evidence>
<keyword evidence="5" id="KW-0663">Pyridoxal phosphate</keyword>
<comment type="cofactor">
    <cofactor evidence="1">
        <name>pyridoxal 5'-phosphate</name>
        <dbReference type="ChEBI" id="CHEBI:597326"/>
    </cofactor>
</comment>
<organism evidence="10 11">
    <name type="scientific">Flaviflexus ciconiae</name>
    <dbReference type="NCBI Taxonomy" id="2496867"/>
    <lineage>
        <taxon>Bacteria</taxon>
        <taxon>Bacillati</taxon>
        <taxon>Actinomycetota</taxon>
        <taxon>Actinomycetes</taxon>
        <taxon>Actinomycetales</taxon>
        <taxon>Actinomycetaceae</taxon>
        <taxon>Flaviflexus</taxon>
    </lineage>
</organism>
<dbReference type="EMBL" id="CP034593">
    <property type="protein sequence ID" value="AZQ77082.1"/>
    <property type="molecule type" value="Genomic_DNA"/>
</dbReference>
<dbReference type="GO" id="GO:0046872">
    <property type="term" value="F:metal ion binding"/>
    <property type="evidence" value="ECO:0007669"/>
    <property type="project" value="UniProtKB-KW"/>
</dbReference>
<dbReference type="AlphaFoldDB" id="A0A3Q9G1X4"/>
<dbReference type="PIRSF" id="PIRSF005572">
    <property type="entry name" value="NifS"/>
    <property type="match status" value="1"/>
</dbReference>
<name>A0A3Q9G1X4_9ACTO</name>
<evidence type="ECO:0000256" key="1">
    <source>
        <dbReference type="ARBA" id="ARBA00001933"/>
    </source>
</evidence>
<accession>A0A3Q9G1X4</accession>
<dbReference type="Gene3D" id="3.90.1150.10">
    <property type="entry name" value="Aspartate Aminotransferase, domain 1"/>
    <property type="match status" value="1"/>
</dbReference>
<protein>
    <submittedName>
        <fullName evidence="10">Cysteine desulfurase</fullName>
    </submittedName>
</protein>
<dbReference type="PANTHER" id="PTHR11601:SF34">
    <property type="entry name" value="CYSTEINE DESULFURASE"/>
    <property type="match status" value="1"/>
</dbReference>
<evidence type="ECO:0000259" key="9">
    <source>
        <dbReference type="Pfam" id="PF00266"/>
    </source>
</evidence>
<dbReference type="InterPro" id="IPR015424">
    <property type="entry name" value="PyrdxlP-dep_Trfase"/>
</dbReference>
<evidence type="ECO:0000313" key="11">
    <source>
        <dbReference type="Proteomes" id="UP000280344"/>
    </source>
</evidence>
<dbReference type="Gene3D" id="1.10.260.50">
    <property type="match status" value="1"/>
</dbReference>
<dbReference type="GO" id="GO:0051536">
    <property type="term" value="F:iron-sulfur cluster binding"/>
    <property type="evidence" value="ECO:0007669"/>
    <property type="project" value="UniProtKB-KW"/>
</dbReference>
<comment type="catalytic activity">
    <reaction evidence="8">
        <text>(sulfur carrier)-H + L-cysteine = (sulfur carrier)-SH + L-alanine</text>
        <dbReference type="Rhea" id="RHEA:43892"/>
        <dbReference type="Rhea" id="RHEA-COMP:14737"/>
        <dbReference type="Rhea" id="RHEA-COMP:14739"/>
        <dbReference type="ChEBI" id="CHEBI:29917"/>
        <dbReference type="ChEBI" id="CHEBI:35235"/>
        <dbReference type="ChEBI" id="CHEBI:57972"/>
        <dbReference type="ChEBI" id="CHEBI:64428"/>
        <dbReference type="EC" id="2.8.1.7"/>
    </reaction>
</comment>
<dbReference type="Pfam" id="PF00266">
    <property type="entry name" value="Aminotran_5"/>
    <property type="match status" value="1"/>
</dbReference>
<keyword evidence="7" id="KW-0411">Iron-sulfur</keyword>
<dbReference type="SUPFAM" id="SSF53383">
    <property type="entry name" value="PLP-dependent transferases"/>
    <property type="match status" value="1"/>
</dbReference>
<evidence type="ECO:0000256" key="3">
    <source>
        <dbReference type="ARBA" id="ARBA00022679"/>
    </source>
</evidence>
<evidence type="ECO:0000256" key="2">
    <source>
        <dbReference type="ARBA" id="ARBA00006490"/>
    </source>
</evidence>
<proteinExistence type="inferred from homology"/>
<evidence type="ECO:0000256" key="5">
    <source>
        <dbReference type="ARBA" id="ARBA00022898"/>
    </source>
</evidence>
<keyword evidence="4" id="KW-0479">Metal-binding</keyword>
<dbReference type="KEGG" id="flh:EJ997_06795"/>
<keyword evidence="11" id="KW-1185">Reference proteome</keyword>
<evidence type="ECO:0000256" key="4">
    <source>
        <dbReference type="ARBA" id="ARBA00022723"/>
    </source>
</evidence>
<evidence type="ECO:0000256" key="8">
    <source>
        <dbReference type="ARBA" id="ARBA00050776"/>
    </source>
</evidence>